<dbReference type="EC" id="6.2.1.3" evidence="9"/>
<evidence type="ECO:0000259" key="13">
    <source>
        <dbReference type="Pfam" id="PF13193"/>
    </source>
</evidence>
<dbReference type="STRING" id="314287.GB2207_01072"/>
<evidence type="ECO:0000313" key="14">
    <source>
        <dbReference type="EMBL" id="EAS47352.1"/>
    </source>
</evidence>
<dbReference type="eggNOG" id="COG0318">
    <property type="taxonomic scope" value="Bacteria"/>
</dbReference>
<gene>
    <name evidence="14" type="ORF">GB2207_01072</name>
</gene>
<proteinExistence type="predicted"/>
<evidence type="ECO:0000256" key="4">
    <source>
        <dbReference type="ARBA" id="ARBA00022598"/>
    </source>
</evidence>
<evidence type="ECO:0000259" key="12">
    <source>
        <dbReference type="Pfam" id="PF00501"/>
    </source>
</evidence>
<dbReference type="EMBL" id="AAPI01000002">
    <property type="protein sequence ID" value="EAS47352.1"/>
    <property type="molecule type" value="Genomic_DNA"/>
</dbReference>
<evidence type="ECO:0000256" key="8">
    <source>
        <dbReference type="ARBA" id="ARBA00023136"/>
    </source>
</evidence>
<dbReference type="GO" id="GO:0005524">
    <property type="term" value="F:ATP binding"/>
    <property type="evidence" value="ECO:0007669"/>
    <property type="project" value="UniProtKB-KW"/>
</dbReference>
<dbReference type="CDD" id="cd05936">
    <property type="entry name" value="FC-FACS_FadD_like"/>
    <property type="match status" value="1"/>
</dbReference>
<evidence type="ECO:0000256" key="7">
    <source>
        <dbReference type="ARBA" id="ARBA00022842"/>
    </source>
</evidence>
<dbReference type="Gene3D" id="3.40.50.12780">
    <property type="entry name" value="N-terminal domain of ligase-like"/>
    <property type="match status" value="1"/>
</dbReference>
<keyword evidence="15" id="KW-1185">Reference proteome</keyword>
<dbReference type="InterPro" id="IPR042099">
    <property type="entry name" value="ANL_N_sf"/>
</dbReference>
<accession>Q1YTY5</accession>
<dbReference type="PANTHER" id="PTHR43767">
    <property type="entry name" value="LONG-CHAIN-FATTY-ACID--COA LIGASE"/>
    <property type="match status" value="1"/>
</dbReference>
<dbReference type="Gene3D" id="3.30.300.30">
    <property type="match status" value="1"/>
</dbReference>
<dbReference type="PANTHER" id="PTHR43767:SF8">
    <property type="entry name" value="LONG-CHAIN-FATTY-ACID--COA LIGASE"/>
    <property type="match status" value="1"/>
</dbReference>
<evidence type="ECO:0000256" key="11">
    <source>
        <dbReference type="ARBA" id="ARBA00042773"/>
    </source>
</evidence>
<comment type="subcellular location">
    <subcellularLocation>
        <location evidence="2">Membrane</location>
        <topology evidence="2">Peripheral membrane protein</topology>
    </subcellularLocation>
</comment>
<keyword evidence="6" id="KW-0067">ATP-binding</keyword>
<evidence type="ECO:0000256" key="1">
    <source>
        <dbReference type="ARBA" id="ARBA00001946"/>
    </source>
</evidence>
<dbReference type="GO" id="GO:0004467">
    <property type="term" value="F:long-chain fatty acid-CoA ligase activity"/>
    <property type="evidence" value="ECO:0007669"/>
    <property type="project" value="UniProtKB-EC"/>
</dbReference>
<evidence type="ECO:0000256" key="3">
    <source>
        <dbReference type="ARBA" id="ARBA00005005"/>
    </source>
</evidence>
<dbReference type="Pfam" id="PF00501">
    <property type="entry name" value="AMP-binding"/>
    <property type="match status" value="1"/>
</dbReference>
<dbReference type="FunFam" id="3.30.300.30:FF:000006">
    <property type="entry name" value="Long-chain-fatty-acid--CoA ligase FadD"/>
    <property type="match status" value="1"/>
</dbReference>
<dbReference type="InterPro" id="IPR050237">
    <property type="entry name" value="ATP-dep_AMP-bd_enzyme"/>
</dbReference>
<feature type="domain" description="AMP-dependent synthetase/ligase" evidence="12">
    <location>
        <begin position="44"/>
        <end position="418"/>
    </location>
</feature>
<dbReference type="InterPro" id="IPR000873">
    <property type="entry name" value="AMP-dep_synth/lig_dom"/>
</dbReference>
<dbReference type="Pfam" id="PF13193">
    <property type="entry name" value="AMP-binding_C"/>
    <property type="match status" value="1"/>
</dbReference>
<dbReference type="Proteomes" id="UP000005555">
    <property type="component" value="Unassembled WGS sequence"/>
</dbReference>
<comment type="caution">
    <text evidence="14">The sequence shown here is derived from an EMBL/GenBank/DDBJ whole genome shotgun (WGS) entry which is preliminary data.</text>
</comment>
<evidence type="ECO:0000256" key="9">
    <source>
        <dbReference type="ARBA" id="ARBA00026121"/>
    </source>
</evidence>
<keyword evidence="7" id="KW-0460">Magnesium</keyword>
<dbReference type="HOGENOM" id="CLU_000022_59_9_6"/>
<feature type="domain" description="AMP-binding enzyme C-terminal" evidence="13">
    <location>
        <begin position="469"/>
        <end position="543"/>
    </location>
</feature>
<comment type="pathway">
    <text evidence="3">Lipid metabolism; fatty acid beta-oxidation.</text>
</comment>
<evidence type="ECO:0000313" key="15">
    <source>
        <dbReference type="Proteomes" id="UP000005555"/>
    </source>
</evidence>
<dbReference type="PROSITE" id="PS00455">
    <property type="entry name" value="AMP_BINDING"/>
    <property type="match status" value="1"/>
</dbReference>
<name>Q1YTY5_9GAMM</name>
<comment type="cofactor">
    <cofactor evidence="1">
        <name>Mg(2+)</name>
        <dbReference type="ChEBI" id="CHEBI:18420"/>
    </cofactor>
</comment>
<keyword evidence="4 14" id="KW-0436">Ligase</keyword>
<evidence type="ECO:0000256" key="2">
    <source>
        <dbReference type="ARBA" id="ARBA00004170"/>
    </source>
</evidence>
<evidence type="ECO:0000256" key="10">
    <source>
        <dbReference type="ARBA" id="ARBA00039545"/>
    </source>
</evidence>
<reference evidence="14 15" key="1">
    <citation type="submission" date="2006-03" db="EMBL/GenBank/DDBJ databases">
        <authorList>
            <person name="Giovannoni S.J."/>
            <person name="Cho J.-C."/>
            <person name="Ferriera S."/>
            <person name="Johnson J."/>
            <person name="Kravitz S."/>
            <person name="Halpern A."/>
            <person name="Remington K."/>
            <person name="Beeson K."/>
            <person name="Tran B."/>
            <person name="Rogers Y.-H."/>
            <person name="Friedman R."/>
            <person name="Venter J.C."/>
        </authorList>
    </citation>
    <scope>NUCLEOTIDE SEQUENCE [LARGE SCALE GENOMIC DNA]</scope>
    <source>
        <strain evidence="14 15">HTCC2207</strain>
    </source>
</reference>
<dbReference type="InterPro" id="IPR025110">
    <property type="entry name" value="AMP-bd_C"/>
</dbReference>
<organism evidence="14 15">
    <name type="scientific">gamma proteobacterium HTCC2207</name>
    <dbReference type="NCBI Taxonomy" id="314287"/>
    <lineage>
        <taxon>Bacteria</taxon>
        <taxon>Pseudomonadati</taxon>
        <taxon>Pseudomonadota</taxon>
        <taxon>Gammaproteobacteria</taxon>
        <taxon>Cellvibrionales</taxon>
        <taxon>Porticoccaceae</taxon>
        <taxon>SAR92 clade</taxon>
    </lineage>
</organism>
<evidence type="ECO:0000256" key="5">
    <source>
        <dbReference type="ARBA" id="ARBA00022741"/>
    </source>
</evidence>
<dbReference type="AlphaFoldDB" id="Q1YTY5"/>
<dbReference type="GO" id="GO:0016020">
    <property type="term" value="C:membrane"/>
    <property type="evidence" value="ECO:0007669"/>
    <property type="project" value="UniProtKB-SubCell"/>
</dbReference>
<dbReference type="SUPFAM" id="SSF56801">
    <property type="entry name" value="Acetyl-CoA synthetase-like"/>
    <property type="match status" value="1"/>
</dbReference>
<evidence type="ECO:0000256" key="6">
    <source>
        <dbReference type="ARBA" id="ARBA00022840"/>
    </source>
</evidence>
<sequence>MNNVTSISEPSFSELSFSELSFSQQKLIELNAEDGFASLVDGFNRASEKFSERPAFTCLGQTLCFSEIEQLSRQFGCYLLEHCGLGAGDRVAVQLPNISQFPIAIWGILRAGLVVVNTNPMYTAREQLHQFNDSGAKALVVLSDLLPVTEQVIPQTGVETVIATSAIDLLQPQPLPASSLSNLVSFTDALALGADKQLPERSSSMSDVAVLQYTGGTTGPSKGAILTHGNIFGGVRMSKVSVDFSDEEVPDLLIAPMPLYHVFGFTMNAVSGFLGGSHSVLIPNARDIDSMVATMKQHPLTTMAGITTLLQGLMRHPQFDEIDFSRLKGIVVGGAALVKEVGDEWEARTGAPVFEGYGLSETTAVLTCNGPDKSRLGTVGLPMLFQEVKLIDVEGNAVATGERGEVCCRGAHVMQGYWNRPDATAEALDADGWFRTGDIGVMAEDGMLTIVDRLKDMVIVSGFNVYPNEIEDVAYGHGDIIECAVVGVADERTGEAVKLFVVSTNPDLSEQQVKDFCREQLTAYKVPKHVAFMDELPKSPVGKILRRELRD</sequence>
<dbReference type="InterPro" id="IPR045851">
    <property type="entry name" value="AMP-bd_C_sf"/>
</dbReference>
<dbReference type="InterPro" id="IPR020845">
    <property type="entry name" value="AMP-binding_CS"/>
</dbReference>
<keyword evidence="8" id="KW-0472">Membrane</keyword>
<protein>
    <recommendedName>
        <fullName evidence="10">Long-chain-fatty-acid--CoA ligase</fullName>
        <ecNumber evidence="9">6.2.1.3</ecNumber>
    </recommendedName>
    <alternativeName>
        <fullName evidence="11">Long-chain acyl-CoA synthetase</fullName>
    </alternativeName>
</protein>
<keyword evidence="5" id="KW-0547">Nucleotide-binding</keyword>